<evidence type="ECO:0000256" key="1">
    <source>
        <dbReference type="ARBA" id="ARBA00023015"/>
    </source>
</evidence>
<dbReference type="InterPro" id="IPR011991">
    <property type="entry name" value="ArsR-like_HTH"/>
</dbReference>
<organism evidence="5 6">
    <name type="scientific">Nonomuraea ferruginea</name>
    <dbReference type="NCBI Taxonomy" id="46174"/>
    <lineage>
        <taxon>Bacteria</taxon>
        <taxon>Bacillati</taxon>
        <taxon>Actinomycetota</taxon>
        <taxon>Actinomycetes</taxon>
        <taxon>Streptosporangiales</taxon>
        <taxon>Streptosporangiaceae</taxon>
        <taxon>Nonomuraea</taxon>
    </lineage>
</organism>
<evidence type="ECO:0000259" key="4">
    <source>
        <dbReference type="PROSITE" id="PS50987"/>
    </source>
</evidence>
<dbReference type="SMART" id="SM00418">
    <property type="entry name" value="HTH_ARSR"/>
    <property type="match status" value="1"/>
</dbReference>
<accession>A0ABT4SXB0</accession>
<sequence>MLANRAFEALAHVRRREVLRILRKHDRLSAGQLAEQLAVPRPTLSGHLNVLKGADLIIGDREGTTIWYRLNMTVMEETVELVLSLLSRGGSAPALPLVSLDQADRPRVRHPFRERLPVSGGQPTVR</sequence>
<reference evidence="5 6" key="1">
    <citation type="submission" date="2022-11" db="EMBL/GenBank/DDBJ databases">
        <title>Nonomuraea corallina sp. nov., a new species of the genus Nonomuraea isolated from sea side sediment in Thai sea.</title>
        <authorList>
            <person name="Ngamcharungchit C."/>
            <person name="Matsumoto A."/>
            <person name="Suriyachadkun C."/>
            <person name="Panbangred W."/>
            <person name="Inahashi Y."/>
            <person name="Intra B."/>
        </authorList>
    </citation>
    <scope>NUCLEOTIDE SEQUENCE [LARGE SCALE GENOMIC DNA]</scope>
    <source>
        <strain evidence="5 6">DSM 43553</strain>
    </source>
</reference>
<dbReference type="NCBIfam" id="NF033788">
    <property type="entry name" value="HTH_metalloreg"/>
    <property type="match status" value="1"/>
</dbReference>
<dbReference type="Pfam" id="PF12840">
    <property type="entry name" value="HTH_20"/>
    <property type="match status" value="1"/>
</dbReference>
<protein>
    <submittedName>
        <fullName evidence="5">Metalloregulator ArsR/SmtB family transcription factor</fullName>
    </submittedName>
</protein>
<dbReference type="PANTHER" id="PTHR43132">
    <property type="entry name" value="ARSENICAL RESISTANCE OPERON REPRESSOR ARSR-RELATED"/>
    <property type="match status" value="1"/>
</dbReference>
<evidence type="ECO:0000313" key="6">
    <source>
        <dbReference type="Proteomes" id="UP001212498"/>
    </source>
</evidence>
<dbReference type="Proteomes" id="UP001212498">
    <property type="component" value="Unassembled WGS sequence"/>
</dbReference>
<comment type="caution">
    <text evidence="5">The sequence shown here is derived from an EMBL/GenBank/DDBJ whole genome shotgun (WGS) entry which is preliminary data.</text>
</comment>
<dbReference type="InterPro" id="IPR036388">
    <property type="entry name" value="WH-like_DNA-bd_sf"/>
</dbReference>
<dbReference type="InterPro" id="IPR036390">
    <property type="entry name" value="WH_DNA-bd_sf"/>
</dbReference>
<dbReference type="CDD" id="cd00090">
    <property type="entry name" value="HTH_ARSR"/>
    <property type="match status" value="1"/>
</dbReference>
<keyword evidence="2" id="KW-0238">DNA-binding</keyword>
<dbReference type="EMBL" id="JAPNUD010000027">
    <property type="protein sequence ID" value="MDA0641613.1"/>
    <property type="molecule type" value="Genomic_DNA"/>
</dbReference>
<dbReference type="Gene3D" id="1.10.10.10">
    <property type="entry name" value="Winged helix-like DNA-binding domain superfamily/Winged helix DNA-binding domain"/>
    <property type="match status" value="1"/>
</dbReference>
<evidence type="ECO:0000256" key="3">
    <source>
        <dbReference type="ARBA" id="ARBA00023163"/>
    </source>
</evidence>
<dbReference type="PRINTS" id="PR00778">
    <property type="entry name" value="HTHARSR"/>
</dbReference>
<evidence type="ECO:0000256" key="2">
    <source>
        <dbReference type="ARBA" id="ARBA00023125"/>
    </source>
</evidence>
<dbReference type="InterPro" id="IPR051011">
    <property type="entry name" value="Metal_resp_trans_reg"/>
</dbReference>
<dbReference type="RefSeq" id="WP_271276426.1">
    <property type="nucleotide sequence ID" value="NZ_BAABFD010000011.1"/>
</dbReference>
<dbReference type="SUPFAM" id="SSF46785">
    <property type="entry name" value="Winged helix' DNA-binding domain"/>
    <property type="match status" value="1"/>
</dbReference>
<evidence type="ECO:0000313" key="5">
    <source>
        <dbReference type="EMBL" id="MDA0641613.1"/>
    </source>
</evidence>
<proteinExistence type="predicted"/>
<dbReference type="PANTHER" id="PTHR43132:SF2">
    <property type="entry name" value="ARSENICAL RESISTANCE OPERON REPRESSOR ARSR-RELATED"/>
    <property type="match status" value="1"/>
</dbReference>
<dbReference type="InterPro" id="IPR001845">
    <property type="entry name" value="HTH_ArsR_DNA-bd_dom"/>
</dbReference>
<gene>
    <name evidence="5" type="ORF">OUY24_13370</name>
</gene>
<feature type="domain" description="HTH arsR-type" evidence="4">
    <location>
        <begin position="1"/>
        <end position="90"/>
    </location>
</feature>
<keyword evidence="3" id="KW-0804">Transcription</keyword>
<name>A0ABT4SXB0_9ACTN</name>
<dbReference type="PROSITE" id="PS50987">
    <property type="entry name" value="HTH_ARSR_2"/>
    <property type="match status" value="1"/>
</dbReference>
<keyword evidence="6" id="KW-1185">Reference proteome</keyword>
<keyword evidence="1" id="KW-0805">Transcription regulation</keyword>